<dbReference type="EMBL" id="KV425572">
    <property type="protein sequence ID" value="KZT25304.1"/>
    <property type="molecule type" value="Genomic_DNA"/>
</dbReference>
<evidence type="ECO:0000256" key="4">
    <source>
        <dbReference type="ARBA" id="ARBA00022989"/>
    </source>
</evidence>
<evidence type="ECO:0000256" key="3">
    <source>
        <dbReference type="ARBA" id="ARBA00022692"/>
    </source>
</evidence>
<keyword evidence="5 6" id="KW-0472">Membrane</keyword>
<feature type="transmembrane region" description="Helical" evidence="6">
    <location>
        <begin position="265"/>
        <end position="289"/>
    </location>
</feature>
<dbReference type="InterPro" id="IPR036259">
    <property type="entry name" value="MFS_trans_sf"/>
</dbReference>
<comment type="subcellular location">
    <subcellularLocation>
        <location evidence="1">Membrane</location>
        <topology evidence="1">Multi-pass membrane protein</topology>
    </subcellularLocation>
</comment>
<protein>
    <recommendedName>
        <fullName evidence="9">MFS general substrate transporter</fullName>
    </recommendedName>
</protein>
<evidence type="ECO:0000256" key="6">
    <source>
        <dbReference type="SAM" id="Phobius"/>
    </source>
</evidence>
<evidence type="ECO:0000313" key="7">
    <source>
        <dbReference type="EMBL" id="KZT25304.1"/>
    </source>
</evidence>
<evidence type="ECO:0008006" key="9">
    <source>
        <dbReference type="Google" id="ProtNLM"/>
    </source>
</evidence>
<evidence type="ECO:0000256" key="1">
    <source>
        <dbReference type="ARBA" id="ARBA00004141"/>
    </source>
</evidence>
<evidence type="ECO:0000256" key="2">
    <source>
        <dbReference type="ARBA" id="ARBA00022448"/>
    </source>
</evidence>
<accession>A0A165SKK7</accession>
<dbReference type="SUPFAM" id="SSF103473">
    <property type="entry name" value="MFS general substrate transporter"/>
    <property type="match status" value="1"/>
</dbReference>
<sequence length="412" mass="46202">MLIAMMDIGSMVSPVRLEMVRNKVCKSRASLPGWACVLGLLLFATSSSIPHLYAQALCLCFFMGIAHTFTDMSLAVLIRSWYTSGELRLAESGAASANIWVSLFGTEHTLTFFRSACGTMGVVIAFYWPALAYWKHPGFPETAAWLTQAQRTLIEQRTSKLSEFLNEQQQNTRFTLTVLRNAKLWKMALLQLPVQMARSYITFWPIIFARTLGIEKMTPVWLLVSGTPWLIPAFFQVWNAKPFHNWKTDPGFFPSQITRLQVSSLLAFLGFGIACFTTQKFLLVSALYLMPLHDIGHLTSLFAFLSSPSALFTDPSEVKSAQHFVNAIGFVGTLFGSFMWPLKYDENVYKMASGIQGVAIILSLYAVRFCVLEIASDETARRAGRNVEERKVEEAELITLQGTSETLDAKVY</sequence>
<dbReference type="Proteomes" id="UP000076761">
    <property type="component" value="Unassembled WGS sequence"/>
</dbReference>
<feature type="transmembrane region" description="Helical" evidence="6">
    <location>
        <begin position="220"/>
        <end position="238"/>
    </location>
</feature>
<keyword evidence="2" id="KW-0813">Transport</keyword>
<keyword evidence="8" id="KW-1185">Reference proteome</keyword>
<dbReference type="STRING" id="1314782.A0A165SKK7"/>
<evidence type="ECO:0000313" key="8">
    <source>
        <dbReference type="Proteomes" id="UP000076761"/>
    </source>
</evidence>
<dbReference type="GO" id="GO:0016020">
    <property type="term" value="C:membrane"/>
    <property type="evidence" value="ECO:0007669"/>
    <property type="project" value="UniProtKB-SubCell"/>
</dbReference>
<name>A0A165SKK7_9AGAM</name>
<dbReference type="AlphaFoldDB" id="A0A165SKK7"/>
<keyword evidence="3 6" id="KW-0812">Transmembrane</keyword>
<gene>
    <name evidence="7" type="ORF">NEOLEDRAFT_1133671</name>
</gene>
<dbReference type="GO" id="GO:0022857">
    <property type="term" value="F:transmembrane transporter activity"/>
    <property type="evidence" value="ECO:0007669"/>
    <property type="project" value="TreeGrafter"/>
</dbReference>
<feature type="transmembrane region" description="Helical" evidence="6">
    <location>
        <begin position="324"/>
        <end position="342"/>
    </location>
</feature>
<dbReference type="InParanoid" id="A0A165SKK7"/>
<organism evidence="7 8">
    <name type="scientific">Neolentinus lepideus HHB14362 ss-1</name>
    <dbReference type="NCBI Taxonomy" id="1314782"/>
    <lineage>
        <taxon>Eukaryota</taxon>
        <taxon>Fungi</taxon>
        <taxon>Dikarya</taxon>
        <taxon>Basidiomycota</taxon>
        <taxon>Agaricomycotina</taxon>
        <taxon>Agaricomycetes</taxon>
        <taxon>Gloeophyllales</taxon>
        <taxon>Gloeophyllaceae</taxon>
        <taxon>Neolentinus</taxon>
    </lineage>
</organism>
<reference evidence="7 8" key="1">
    <citation type="journal article" date="2016" name="Mol. Biol. Evol.">
        <title>Comparative Genomics of Early-Diverging Mushroom-Forming Fungi Provides Insights into the Origins of Lignocellulose Decay Capabilities.</title>
        <authorList>
            <person name="Nagy L.G."/>
            <person name="Riley R."/>
            <person name="Tritt A."/>
            <person name="Adam C."/>
            <person name="Daum C."/>
            <person name="Floudas D."/>
            <person name="Sun H."/>
            <person name="Yadav J.S."/>
            <person name="Pangilinan J."/>
            <person name="Larsson K.H."/>
            <person name="Matsuura K."/>
            <person name="Barry K."/>
            <person name="Labutti K."/>
            <person name="Kuo R."/>
            <person name="Ohm R.A."/>
            <person name="Bhattacharya S.S."/>
            <person name="Shirouzu T."/>
            <person name="Yoshinaga Y."/>
            <person name="Martin F.M."/>
            <person name="Grigoriev I.V."/>
            <person name="Hibbett D.S."/>
        </authorList>
    </citation>
    <scope>NUCLEOTIDE SEQUENCE [LARGE SCALE GENOMIC DNA]</scope>
    <source>
        <strain evidence="7 8">HHB14362 ss-1</strain>
    </source>
</reference>
<keyword evidence="4 6" id="KW-1133">Transmembrane helix</keyword>
<dbReference type="PANTHER" id="PTHR43791:SF36">
    <property type="entry name" value="TRANSPORTER, PUTATIVE (AFU_ORTHOLOGUE AFUA_6G08340)-RELATED"/>
    <property type="match status" value="1"/>
</dbReference>
<dbReference type="PANTHER" id="PTHR43791">
    <property type="entry name" value="PERMEASE-RELATED"/>
    <property type="match status" value="1"/>
</dbReference>
<dbReference type="OrthoDB" id="3296766at2759"/>
<proteinExistence type="predicted"/>
<evidence type="ECO:0000256" key="5">
    <source>
        <dbReference type="ARBA" id="ARBA00023136"/>
    </source>
</evidence>